<name>A0AAE7JTH1_SERFO</name>
<protein>
    <recommendedName>
        <fullName evidence="3">Lipoprotein</fullName>
    </recommendedName>
</protein>
<evidence type="ECO:0000313" key="1">
    <source>
        <dbReference type="EMBL" id="QKJ58828.1"/>
    </source>
</evidence>
<dbReference type="AlphaFoldDB" id="A0AAE7JTH1"/>
<proteinExistence type="predicted"/>
<dbReference type="PROSITE" id="PS51257">
    <property type="entry name" value="PROKAR_LIPOPROTEIN"/>
    <property type="match status" value="1"/>
</dbReference>
<dbReference type="RefSeq" id="WP_173409160.1">
    <property type="nucleotide sequence ID" value="NZ_CP054160.3"/>
</dbReference>
<accession>A0AAE7JTH1</accession>
<reference evidence="2" key="1">
    <citation type="submission" date="2020-03" db="EMBL/GenBank/DDBJ databases">
        <title>Genome sequences of seven Enterobacteriaceae strains isolated from Canadian wastewater treatment facilities.</title>
        <authorList>
            <person name="Huang H."/>
            <person name="Chmara J.T."/>
            <person name="Duceppe M.-O."/>
        </authorList>
    </citation>
    <scope>NUCLEOTIDE SEQUENCE [LARGE SCALE GENOMIC DNA]</scope>
    <source>
        <strain evidence="2">Biosolid 3</strain>
    </source>
</reference>
<dbReference type="Proteomes" id="UP000503464">
    <property type="component" value="Chromosome"/>
</dbReference>
<sequence>MKKFKHIILASILLVFGCNGKYIDNRQIGHLVDMSTNDCNARELKNCERYHSCMMSNYDKIRRDHSGVAIAISYILFYTPIQYERNHFSHLMDNAYSLLTPDSRYADDPAVTVSVGYFIYAHNACASITGDKIYNIDSYMPLLREKLGVK</sequence>
<evidence type="ECO:0000313" key="2">
    <source>
        <dbReference type="Proteomes" id="UP000503464"/>
    </source>
</evidence>
<evidence type="ECO:0008006" key="3">
    <source>
        <dbReference type="Google" id="ProtNLM"/>
    </source>
</evidence>
<gene>
    <name evidence="1" type="ORF">G9399_11195</name>
</gene>
<organism evidence="1 2">
    <name type="scientific">Serratia fonticola</name>
    <dbReference type="NCBI Taxonomy" id="47917"/>
    <lineage>
        <taxon>Bacteria</taxon>
        <taxon>Pseudomonadati</taxon>
        <taxon>Pseudomonadota</taxon>
        <taxon>Gammaproteobacteria</taxon>
        <taxon>Enterobacterales</taxon>
        <taxon>Yersiniaceae</taxon>
        <taxon>Serratia</taxon>
    </lineage>
</organism>
<dbReference type="EMBL" id="CP054160">
    <property type="protein sequence ID" value="QKJ58828.1"/>
    <property type="molecule type" value="Genomic_DNA"/>
</dbReference>